<name>A0A844AUI6_9RHOB</name>
<organism evidence="2 3">
    <name type="scientific">Tritonibacter aquimaris</name>
    <dbReference type="NCBI Taxonomy" id="2663379"/>
    <lineage>
        <taxon>Bacteria</taxon>
        <taxon>Pseudomonadati</taxon>
        <taxon>Pseudomonadota</taxon>
        <taxon>Alphaproteobacteria</taxon>
        <taxon>Rhodobacterales</taxon>
        <taxon>Paracoccaceae</taxon>
        <taxon>Tritonibacter</taxon>
    </lineage>
</organism>
<feature type="domain" description="4Fe-4S ferredoxin-type" evidence="1">
    <location>
        <begin position="139"/>
        <end position="170"/>
    </location>
</feature>
<reference evidence="2 3" key="1">
    <citation type="submission" date="2019-10" db="EMBL/GenBank/DDBJ databases">
        <title>Epibacterium sp. nov., isolated from seawater.</title>
        <authorList>
            <person name="Zhang X."/>
            <person name="Li N."/>
        </authorList>
    </citation>
    <scope>NUCLEOTIDE SEQUENCE [LARGE SCALE GENOMIC DNA]</scope>
    <source>
        <strain evidence="2 3">SM1969</strain>
    </source>
</reference>
<evidence type="ECO:0000313" key="3">
    <source>
        <dbReference type="Proteomes" id="UP000436694"/>
    </source>
</evidence>
<dbReference type="Proteomes" id="UP000436694">
    <property type="component" value="Unassembled WGS sequence"/>
</dbReference>
<keyword evidence="3" id="KW-1185">Reference proteome</keyword>
<dbReference type="AlphaFoldDB" id="A0A844AUI6"/>
<protein>
    <submittedName>
        <fullName evidence="2">Ferredoxin</fullName>
    </submittedName>
</protein>
<proteinExistence type="predicted"/>
<dbReference type="RefSeq" id="WP_153548397.1">
    <property type="nucleotide sequence ID" value="NZ_WIXK01000006.1"/>
</dbReference>
<evidence type="ECO:0000259" key="1">
    <source>
        <dbReference type="PROSITE" id="PS51379"/>
    </source>
</evidence>
<comment type="caution">
    <text evidence="2">The sequence shown here is derived from an EMBL/GenBank/DDBJ whole genome shotgun (WGS) entry which is preliminary data.</text>
</comment>
<accession>A0A844AUI6</accession>
<dbReference type="EMBL" id="WIXK01000006">
    <property type="protein sequence ID" value="MQY43497.1"/>
    <property type="molecule type" value="Genomic_DNA"/>
</dbReference>
<dbReference type="PROSITE" id="PS51379">
    <property type="entry name" value="4FE4S_FER_2"/>
    <property type="match status" value="1"/>
</dbReference>
<dbReference type="InterPro" id="IPR017896">
    <property type="entry name" value="4Fe4S_Fe-S-bd"/>
</dbReference>
<sequence length="223" mass="24335">MPLTQYAQIETAAQSLGLMIYGALHPGAGIEQLDHGTLILLGCNTNFWPQFCQSPEYRDGRADPVDRWSRRVITQLAADLGATQSYYPFDGPPYAPFVNWALASGRAFTSPSQFLVHDQVGLLISYRGALHFDAEFHIPAPRLAHSPCLDCTTQGCINTCPVQAMVDEGPYEVAACHNHLDTISGSSTCLSQGCIARRACPLSEGAGRSPAQSAHHMRYFHSR</sequence>
<gene>
    <name evidence="2" type="ORF">GG681_12665</name>
</gene>
<evidence type="ECO:0000313" key="2">
    <source>
        <dbReference type="EMBL" id="MQY43497.1"/>
    </source>
</evidence>